<dbReference type="GO" id="GO:0019563">
    <property type="term" value="P:glycerol catabolic process"/>
    <property type="evidence" value="ECO:0007669"/>
    <property type="project" value="TreeGrafter"/>
</dbReference>
<sequence>MRNYLSIDQGTTSSRAIIFNSNLESVVDSQIEYDLFYPDDGWVELDPADVVKSVEETVSNVLKTESNISACGITNQRETTIVWSKKTGKPIYPGIVWQDRRTYHSCDKLKQEGHEKLISEKTGLVLDPYFSATKIKWILDNVDGAKSLAEKGELLFGTVDTYIIFMLSKEKNHFTDVTNASRTLLFNINTMDWDDELLQLFDIPKSMMPQVLSCDDNFGTLSIDGNEIVIKGVIGDQQAALVGQDCFNQGDMKSTYGTGCFLMVNTKDKPISISEGLLTTVAYKLNGEVHYAIEGSIYSCGNIIKWLRDKMKFFGSAKESENFINKGGESNNVLFLPAFNGLGAPFWNSDIRGGFYGITQDTSVNDMTTAAFLAVTFQTKEITNILEKYNIEISKLKVDGGMVQNLRFCQVLADTLQKELVKPENVESTAIGACKVAMIGSGESLKNIQTKKLLFKPNKNLEDNYTNRYKIWKDYIEKSLRD</sequence>
<dbReference type="FunFam" id="3.30.420.40:FF:000008">
    <property type="entry name" value="Glycerol kinase"/>
    <property type="match status" value="1"/>
</dbReference>
<dbReference type="NCBIfam" id="NF000756">
    <property type="entry name" value="PRK00047.1"/>
    <property type="match status" value="1"/>
</dbReference>
<dbReference type="AlphaFoldDB" id="A0A520N564"/>
<dbReference type="GO" id="GO:0005524">
    <property type="term" value="F:ATP binding"/>
    <property type="evidence" value="ECO:0007669"/>
    <property type="project" value="UniProtKB-KW"/>
</dbReference>
<evidence type="ECO:0000256" key="4">
    <source>
        <dbReference type="ARBA" id="ARBA00022777"/>
    </source>
</evidence>
<evidence type="ECO:0000313" key="10">
    <source>
        <dbReference type="EMBL" id="RZO28630.1"/>
    </source>
</evidence>
<dbReference type="GO" id="GO:0005829">
    <property type="term" value="C:cytosol"/>
    <property type="evidence" value="ECO:0007669"/>
    <property type="project" value="TreeGrafter"/>
</dbReference>
<dbReference type="InterPro" id="IPR018484">
    <property type="entry name" value="FGGY_N"/>
</dbReference>
<comment type="similarity">
    <text evidence="1">Belongs to the FGGY kinase family.</text>
</comment>
<evidence type="ECO:0000259" key="9">
    <source>
        <dbReference type="Pfam" id="PF02782"/>
    </source>
</evidence>
<evidence type="ECO:0000256" key="6">
    <source>
        <dbReference type="ARBA" id="ARBA00022840"/>
    </source>
</evidence>
<name>A0A520N564_9GAMM</name>
<dbReference type="Proteomes" id="UP000315283">
    <property type="component" value="Unassembled WGS sequence"/>
</dbReference>
<dbReference type="PROSITE" id="PS00933">
    <property type="entry name" value="FGGY_KINASES_1"/>
    <property type="match status" value="1"/>
</dbReference>
<evidence type="ECO:0000313" key="11">
    <source>
        <dbReference type="Proteomes" id="UP000315283"/>
    </source>
</evidence>
<keyword evidence="3" id="KW-0547">Nucleotide-binding</keyword>
<dbReference type="InterPro" id="IPR043129">
    <property type="entry name" value="ATPase_NBD"/>
</dbReference>
<evidence type="ECO:0000256" key="7">
    <source>
        <dbReference type="ARBA" id="ARBA00043149"/>
    </source>
</evidence>
<evidence type="ECO:0000256" key="1">
    <source>
        <dbReference type="ARBA" id="ARBA00009156"/>
    </source>
</evidence>
<keyword evidence="4 10" id="KW-0418">Kinase</keyword>
<dbReference type="InterPro" id="IPR000577">
    <property type="entry name" value="Carb_kinase_FGGY"/>
</dbReference>
<dbReference type="EMBL" id="SHBJ01000011">
    <property type="protein sequence ID" value="RZO28630.1"/>
    <property type="molecule type" value="Genomic_DNA"/>
</dbReference>
<keyword evidence="5" id="KW-0319">Glycerol metabolism</keyword>
<dbReference type="SUPFAM" id="SSF53067">
    <property type="entry name" value="Actin-like ATPase domain"/>
    <property type="match status" value="2"/>
</dbReference>
<dbReference type="InterPro" id="IPR018483">
    <property type="entry name" value="Carb_kinase_FGGY_CS"/>
</dbReference>
<dbReference type="PANTHER" id="PTHR10196:SF69">
    <property type="entry name" value="GLYCEROL KINASE"/>
    <property type="match status" value="1"/>
</dbReference>
<keyword evidence="2 10" id="KW-0808">Transferase</keyword>
<dbReference type="CDD" id="cd07769">
    <property type="entry name" value="ASKHA_NBD_FGGY_GK"/>
    <property type="match status" value="1"/>
</dbReference>
<dbReference type="Pfam" id="PF00370">
    <property type="entry name" value="FGGY_N"/>
    <property type="match status" value="1"/>
</dbReference>
<feature type="domain" description="Carbohydrate kinase FGGY C-terminal" evidence="9">
    <location>
        <begin position="253"/>
        <end position="439"/>
    </location>
</feature>
<evidence type="ECO:0000256" key="2">
    <source>
        <dbReference type="ARBA" id="ARBA00022679"/>
    </source>
</evidence>
<protein>
    <recommendedName>
        <fullName evidence="7">ATP:glycerol 3-phosphotransferase</fullName>
    </recommendedName>
</protein>
<gene>
    <name evidence="10" type="primary">glpK</name>
    <name evidence="10" type="ORF">EVA97_02350</name>
</gene>
<dbReference type="PIRSF" id="PIRSF000538">
    <property type="entry name" value="GlpK"/>
    <property type="match status" value="1"/>
</dbReference>
<organism evidence="10 11">
    <name type="scientific">SAR86 cluster bacterium</name>
    <dbReference type="NCBI Taxonomy" id="2030880"/>
    <lineage>
        <taxon>Bacteria</taxon>
        <taxon>Pseudomonadati</taxon>
        <taxon>Pseudomonadota</taxon>
        <taxon>Gammaproteobacteria</taxon>
        <taxon>SAR86 cluster</taxon>
    </lineage>
</organism>
<dbReference type="Pfam" id="PF02782">
    <property type="entry name" value="FGGY_C"/>
    <property type="match status" value="1"/>
</dbReference>
<evidence type="ECO:0000256" key="5">
    <source>
        <dbReference type="ARBA" id="ARBA00022798"/>
    </source>
</evidence>
<proteinExistence type="inferred from homology"/>
<evidence type="ECO:0000256" key="3">
    <source>
        <dbReference type="ARBA" id="ARBA00022741"/>
    </source>
</evidence>
<evidence type="ECO:0000259" key="8">
    <source>
        <dbReference type="Pfam" id="PF00370"/>
    </source>
</evidence>
<accession>A0A520N564</accession>
<keyword evidence="6" id="KW-0067">ATP-binding</keyword>
<comment type="caution">
    <text evidence="10">The sequence shown here is derived from an EMBL/GenBank/DDBJ whole genome shotgun (WGS) entry which is preliminary data.</text>
</comment>
<dbReference type="GO" id="GO:0004370">
    <property type="term" value="F:glycerol kinase activity"/>
    <property type="evidence" value="ECO:0007669"/>
    <property type="project" value="TreeGrafter"/>
</dbReference>
<dbReference type="Gene3D" id="3.30.420.40">
    <property type="match status" value="2"/>
</dbReference>
<feature type="domain" description="Carbohydrate kinase FGGY N-terminal" evidence="8">
    <location>
        <begin position="4"/>
        <end position="243"/>
    </location>
</feature>
<dbReference type="PANTHER" id="PTHR10196">
    <property type="entry name" value="SUGAR KINASE"/>
    <property type="match status" value="1"/>
</dbReference>
<reference evidence="10 11" key="1">
    <citation type="submission" date="2019-02" db="EMBL/GenBank/DDBJ databases">
        <title>Prokaryotic population dynamics and viral predation in marine succession experiment using metagenomics: the confinement effect.</title>
        <authorList>
            <person name="Haro-Moreno J.M."/>
            <person name="Rodriguez-Valera F."/>
            <person name="Lopez-Perez M."/>
        </authorList>
    </citation>
    <scope>NUCLEOTIDE SEQUENCE [LARGE SCALE GENOMIC DNA]</scope>
    <source>
        <strain evidence="10">MED-G164</strain>
    </source>
</reference>
<dbReference type="InterPro" id="IPR018485">
    <property type="entry name" value="FGGY_C"/>
</dbReference>